<dbReference type="InterPro" id="IPR045209">
    <property type="entry name" value="Rrp5"/>
</dbReference>
<comment type="subcellular location">
    <subcellularLocation>
        <location evidence="1">Nucleus</location>
    </subcellularLocation>
</comment>
<dbReference type="OMA" id="NSHCHEN"/>
<evidence type="ECO:0000259" key="4">
    <source>
        <dbReference type="PROSITE" id="PS50126"/>
    </source>
</evidence>
<evidence type="ECO:0000256" key="2">
    <source>
        <dbReference type="ARBA" id="ARBA00022737"/>
    </source>
</evidence>
<dbReference type="InterPro" id="IPR003029">
    <property type="entry name" value="S1_domain"/>
</dbReference>
<reference evidence="5" key="1">
    <citation type="submission" date="2025-08" db="UniProtKB">
        <authorList>
            <consortium name="Ensembl"/>
        </authorList>
    </citation>
    <scope>IDENTIFICATION</scope>
</reference>
<keyword evidence="3" id="KW-0539">Nucleus</keyword>
<dbReference type="AlphaFoldDB" id="A0A3Q3BFM7"/>
<feature type="domain" description="S1 motif" evidence="4">
    <location>
        <begin position="514"/>
        <end position="583"/>
    </location>
</feature>
<feature type="domain" description="S1 motif" evidence="4">
    <location>
        <begin position="173"/>
        <end position="238"/>
    </location>
</feature>
<evidence type="ECO:0000256" key="1">
    <source>
        <dbReference type="ARBA" id="ARBA00004123"/>
    </source>
</evidence>
<sequence>MEPVEEDFPRGGTTKKSSGSKIVVEHVDNLFQVESFSVCVQPYLSRVILTLNTAAKSVEIIHLKNLKEGMLFLGCVKEVTDFEVTVSLPCGLQGFLSIKNICDSYTKLLSEQLDSEVDTEEICSLLHLFHVGMLLRCVVAKLDVAKGGLLSIQLSINPKLLNKNLSSSSVNAGMVLSGCVESVEDHGCIIDIGISGTKAFLPEEAMKSKQNKTEVGQYVTAQVEEVKNSGRVVRLVLNPSVCADVKHGWNLTNLLPGLVLRVTKHGLLLDFLSSFSGQVDFLHMEREQSRSRVLIQVRACVLYIDPSTRLVGLSLRSYLVQAGSAIDPSSPAADRIGEVVSECKMTALHHMSGAMLELPDKTPAFVHRNCLKEPNEEANENKLFAKPEHTCRILDFSLMDQIYFVTLRRRVIEKPFFRYADFHAGQVVEGIVSVLLSHGMVVHLSDHIKGLVPCTHLSDIILKNPEKKYVEGMKVKCRVLSVEAENKKLYLSRKKTLVESSLPLFLSYADARPGRVSHGCIVCIKEFGCIVRFYNNVKGLVPFSELSSEPTISPEGDFYVGQVLKVKVLQCDPVKGKMLLSFRAAVEGDTEEVAKPQLDCEDGKVLEAKLVKKLVNGLEVSILPDEICAVLPTVHFSDHVSNCPLLWDSLQEGDIISNLVCFNKNKQNIMLTKKPTVRWSLEEGVVAKEFSEVTVGMQLIGWIKNIMSYGVFVEFPYGLIGLAPKSAMSDKFVQDTMTTFQLGQTVFAKVTNLDEEKQRFLVTLKMSEIITPDGDAQTRLINGLQERRAVNEMLAIKGLPQDALWWYMKLAALSVGQKLKLTVEGVTENEATFKSDDLNGVTFLANKHHRMGVNLTAGQKVGAVILHVDILSARVQVSVLPKLLEKKKSVGVPHLCLLVLL</sequence>
<dbReference type="FunFam" id="2.40.50.140:FF:000200">
    <property type="entry name" value="Programmed cell death 11"/>
    <property type="match status" value="1"/>
</dbReference>
<dbReference type="GO" id="GO:0032040">
    <property type="term" value="C:small-subunit processome"/>
    <property type="evidence" value="ECO:0007669"/>
    <property type="project" value="TreeGrafter"/>
</dbReference>
<keyword evidence="6" id="KW-1185">Reference proteome</keyword>
<feature type="domain" description="S1 motif" evidence="4">
    <location>
        <begin position="252"/>
        <end position="316"/>
    </location>
</feature>
<dbReference type="FunFam" id="2.40.50.140:FF:000103">
    <property type="entry name" value="protein RRP5 homolog"/>
    <property type="match status" value="2"/>
</dbReference>
<dbReference type="Pfam" id="PF00575">
    <property type="entry name" value="S1"/>
    <property type="match status" value="2"/>
</dbReference>
<dbReference type="FunFam" id="2.40.50.140:FF:000148">
    <property type="entry name" value="protein RRP5 homolog isoform X1"/>
    <property type="match status" value="1"/>
</dbReference>
<keyword evidence="2" id="KW-0677">Repeat</keyword>
<organism evidence="5 6">
    <name type="scientific">Kryptolebias marmoratus</name>
    <name type="common">Mangrove killifish</name>
    <name type="synonym">Rivulus marmoratus</name>
    <dbReference type="NCBI Taxonomy" id="37003"/>
    <lineage>
        <taxon>Eukaryota</taxon>
        <taxon>Metazoa</taxon>
        <taxon>Chordata</taxon>
        <taxon>Craniata</taxon>
        <taxon>Vertebrata</taxon>
        <taxon>Euteleostomi</taxon>
        <taxon>Actinopterygii</taxon>
        <taxon>Neopterygii</taxon>
        <taxon>Teleostei</taxon>
        <taxon>Neoteleostei</taxon>
        <taxon>Acanthomorphata</taxon>
        <taxon>Ovalentaria</taxon>
        <taxon>Atherinomorphae</taxon>
        <taxon>Cyprinodontiformes</taxon>
        <taxon>Rivulidae</taxon>
        <taxon>Kryptolebias</taxon>
    </lineage>
</organism>
<proteinExistence type="predicted"/>
<dbReference type="GO" id="GO:0003723">
    <property type="term" value="F:RNA binding"/>
    <property type="evidence" value="ECO:0007669"/>
    <property type="project" value="TreeGrafter"/>
</dbReference>
<dbReference type="CDD" id="cd05697">
    <property type="entry name" value="S1_Rrp5_repeat_hs5"/>
    <property type="match status" value="1"/>
</dbReference>
<protein>
    <submittedName>
        <fullName evidence="5">Programmed cell death 11</fullName>
    </submittedName>
</protein>
<dbReference type="SUPFAM" id="SSF50249">
    <property type="entry name" value="Nucleic acid-binding proteins"/>
    <property type="match status" value="5"/>
</dbReference>
<dbReference type="SMART" id="SM00316">
    <property type="entry name" value="S1"/>
    <property type="match status" value="7"/>
</dbReference>
<dbReference type="Ensembl" id="ENSKMAT00000028939.1">
    <property type="protein sequence ID" value="ENSKMAP00000028580.1"/>
    <property type="gene ID" value="ENSKMAG00000021182.1"/>
</dbReference>
<name>A0A3Q3BFM7_KRYMA</name>
<dbReference type="PROSITE" id="PS50126">
    <property type="entry name" value="S1"/>
    <property type="match status" value="6"/>
</dbReference>
<dbReference type="PANTHER" id="PTHR23270">
    <property type="entry name" value="PROGRAMMED CELL DEATH PROTEIN 11 PRE-RRNA PROCESSING PROTEIN RRP5"/>
    <property type="match status" value="1"/>
</dbReference>
<dbReference type="Proteomes" id="UP000264800">
    <property type="component" value="Unplaced"/>
</dbReference>
<dbReference type="GO" id="GO:0006364">
    <property type="term" value="P:rRNA processing"/>
    <property type="evidence" value="ECO:0007669"/>
    <property type="project" value="InterPro"/>
</dbReference>
<dbReference type="CDD" id="cd05698">
    <property type="entry name" value="S1_Rrp5_repeat_hs6_sc5"/>
    <property type="match status" value="1"/>
</dbReference>
<evidence type="ECO:0000313" key="5">
    <source>
        <dbReference type="Ensembl" id="ENSKMAP00000028580.1"/>
    </source>
</evidence>
<dbReference type="PANTHER" id="PTHR23270:SF10">
    <property type="entry name" value="PROTEIN RRP5 HOMOLOG"/>
    <property type="match status" value="1"/>
</dbReference>
<dbReference type="GeneTree" id="ENSGT00390000012228"/>
<dbReference type="CDD" id="cd05693">
    <property type="entry name" value="S1_Rrp5_repeat_hs1_sc1"/>
    <property type="match status" value="1"/>
</dbReference>
<accession>A0A3Q3BFM7</accession>
<feature type="domain" description="S1 motif" evidence="4">
    <location>
        <begin position="69"/>
        <end position="157"/>
    </location>
</feature>
<evidence type="ECO:0000256" key="3">
    <source>
        <dbReference type="ARBA" id="ARBA00023242"/>
    </source>
</evidence>
<evidence type="ECO:0000313" key="6">
    <source>
        <dbReference type="Proteomes" id="UP000264800"/>
    </source>
</evidence>
<dbReference type="FunFam" id="2.40.50.140:FF:000175">
    <property type="entry name" value="Programmed cell death 11"/>
    <property type="match status" value="1"/>
</dbReference>
<dbReference type="InterPro" id="IPR057302">
    <property type="entry name" value="Rrp5_S1"/>
</dbReference>
<dbReference type="CDD" id="cd04461">
    <property type="entry name" value="S1_Rrp5_repeat_hs8_sc7"/>
    <property type="match status" value="1"/>
</dbReference>
<feature type="domain" description="S1 motif" evidence="4">
    <location>
        <begin position="696"/>
        <end position="765"/>
    </location>
</feature>
<reference evidence="5" key="2">
    <citation type="submission" date="2025-09" db="UniProtKB">
        <authorList>
            <consortium name="Ensembl"/>
        </authorList>
    </citation>
    <scope>IDENTIFICATION</scope>
</reference>
<dbReference type="CDD" id="cd05696">
    <property type="entry name" value="S1_Rrp5_repeat_hs4"/>
    <property type="match status" value="1"/>
</dbReference>
<dbReference type="Gene3D" id="2.40.50.140">
    <property type="entry name" value="Nucleic acid-binding proteins"/>
    <property type="match status" value="5"/>
</dbReference>
<dbReference type="InterPro" id="IPR048059">
    <property type="entry name" value="Rrp5_S1_rpt_hs1_sc1"/>
</dbReference>
<dbReference type="STRING" id="37003.ENSKMAP00000028580"/>
<dbReference type="InterPro" id="IPR012340">
    <property type="entry name" value="NA-bd_OB-fold"/>
</dbReference>
<feature type="domain" description="S1 motif" evidence="4">
    <location>
        <begin position="425"/>
        <end position="494"/>
    </location>
</feature>
<dbReference type="Pfam" id="PF23459">
    <property type="entry name" value="S1_RRP5"/>
    <property type="match status" value="2"/>
</dbReference>